<evidence type="ECO:0000313" key="2">
    <source>
        <dbReference type="EMBL" id="GHB12562.1"/>
    </source>
</evidence>
<dbReference type="Proteomes" id="UP000646745">
    <property type="component" value="Unassembled WGS sequence"/>
</dbReference>
<sequence>MKAWLGRLLVALNVALMLSGCAGFGASPPSERQALRGLADNAARGLLNEPPWPASSTADVTILMQPAEVDGHLPVPPDALNEALGRALLSHADAPHVLDWVPDAMHGDDGNQWLLQATLSADAPPLRLSDRVLQPYRLSFDLSQPGKVQSHWQWHANGAVDLDALPFDATEAD</sequence>
<gene>
    <name evidence="2" type="ORF">GCM10009038_08050</name>
</gene>
<keyword evidence="1" id="KW-0732">Signal</keyword>
<accession>A0ABQ3DQZ7</accession>
<keyword evidence="3" id="KW-1185">Reference proteome</keyword>
<dbReference type="PROSITE" id="PS51257">
    <property type="entry name" value="PROKAR_LIPOPROTEIN"/>
    <property type="match status" value="1"/>
</dbReference>
<dbReference type="EMBL" id="BMZI01000002">
    <property type="protein sequence ID" value="GHB12562.1"/>
    <property type="molecule type" value="Genomic_DNA"/>
</dbReference>
<proteinExistence type="predicted"/>
<reference evidence="3" key="1">
    <citation type="journal article" date="2019" name="Int. J. Syst. Evol. Microbiol.">
        <title>The Global Catalogue of Microorganisms (GCM) 10K type strain sequencing project: providing services to taxonomists for standard genome sequencing and annotation.</title>
        <authorList>
            <consortium name="The Broad Institute Genomics Platform"/>
            <consortium name="The Broad Institute Genome Sequencing Center for Infectious Disease"/>
            <person name="Wu L."/>
            <person name="Ma J."/>
        </authorList>
    </citation>
    <scope>NUCLEOTIDE SEQUENCE [LARGE SCALE GENOMIC DNA]</scope>
    <source>
        <strain evidence="3">KCTC 32998</strain>
    </source>
</reference>
<evidence type="ECO:0000256" key="1">
    <source>
        <dbReference type="SAM" id="SignalP"/>
    </source>
</evidence>
<evidence type="ECO:0000313" key="3">
    <source>
        <dbReference type="Proteomes" id="UP000646745"/>
    </source>
</evidence>
<name>A0ABQ3DQZ7_9GAMM</name>
<dbReference type="RefSeq" id="WP_189443323.1">
    <property type="nucleotide sequence ID" value="NZ_BMZI01000002.1"/>
</dbReference>
<feature type="signal peptide" evidence="1">
    <location>
        <begin position="1"/>
        <end position="22"/>
    </location>
</feature>
<evidence type="ECO:0008006" key="4">
    <source>
        <dbReference type="Google" id="ProtNLM"/>
    </source>
</evidence>
<organism evidence="2 3">
    <name type="scientific">Salinicola rhizosphaerae</name>
    <dbReference type="NCBI Taxonomy" id="1443141"/>
    <lineage>
        <taxon>Bacteria</taxon>
        <taxon>Pseudomonadati</taxon>
        <taxon>Pseudomonadota</taxon>
        <taxon>Gammaproteobacteria</taxon>
        <taxon>Oceanospirillales</taxon>
        <taxon>Halomonadaceae</taxon>
        <taxon>Salinicola</taxon>
    </lineage>
</organism>
<comment type="caution">
    <text evidence="2">The sequence shown here is derived from an EMBL/GenBank/DDBJ whole genome shotgun (WGS) entry which is preliminary data.</text>
</comment>
<protein>
    <recommendedName>
        <fullName evidence="4">Lipoprotein</fullName>
    </recommendedName>
</protein>
<feature type="chain" id="PRO_5047124511" description="Lipoprotein" evidence="1">
    <location>
        <begin position="23"/>
        <end position="173"/>
    </location>
</feature>